<proteinExistence type="predicted"/>
<name>A0A167ATR2_COLIC</name>
<dbReference type="STRING" id="1573173.A0A167ATR2"/>
<evidence type="ECO:0000313" key="2">
    <source>
        <dbReference type="Proteomes" id="UP000076584"/>
    </source>
</evidence>
<protein>
    <submittedName>
        <fullName evidence="1">Uncharacterized protein</fullName>
    </submittedName>
</protein>
<dbReference type="AlphaFoldDB" id="A0A167ATR2"/>
<accession>A0A167ATR2</accession>
<gene>
    <name evidence="1" type="ORF">CI238_11438</name>
</gene>
<dbReference type="EMBL" id="LFIW01001893">
    <property type="protein sequence ID" value="KZL80514.1"/>
    <property type="molecule type" value="Genomic_DNA"/>
</dbReference>
<dbReference type="Proteomes" id="UP000076584">
    <property type="component" value="Unassembled WGS sequence"/>
</dbReference>
<sequence>LWSRLSPVTMRTKSLAVLGQNEAGRKTLIGRLIHMFGLSLTQVSELNDNGCKSHGEIASFLENNQIAPLFYGPSNRFNVEVITDPDVALWVVAATDADNGNASRDELASLISNKQRQPKELLSFGDLDSNTVSGRHLDDPPLAYCRTVCMVPVSALNGGNILESPPKSTRAQGLPTVHDVGRPGIISNPTLMNLFREDPAIDRPLGTLPAKD</sequence>
<reference evidence="1 2" key="1">
    <citation type="submission" date="2015-06" db="EMBL/GenBank/DDBJ databases">
        <title>Survival trade-offs in plant roots during colonization by closely related pathogenic and mutualistic fungi.</title>
        <authorList>
            <person name="Hacquard S."/>
            <person name="Kracher B."/>
            <person name="Hiruma K."/>
            <person name="Weinman A."/>
            <person name="Muench P."/>
            <person name="Garrido Oter R."/>
            <person name="Ver Loren van Themaat E."/>
            <person name="Dallerey J.-F."/>
            <person name="Damm U."/>
            <person name="Henrissat B."/>
            <person name="Lespinet O."/>
            <person name="Thon M."/>
            <person name="Kemen E."/>
            <person name="McHardy A.C."/>
            <person name="Schulze-Lefert P."/>
            <person name="O'Connell R.J."/>
        </authorList>
    </citation>
    <scope>NUCLEOTIDE SEQUENCE [LARGE SCALE GENOMIC DNA]</scope>
    <source>
        <strain evidence="1 2">MAFF 238704</strain>
    </source>
</reference>
<organism evidence="1 2">
    <name type="scientific">Colletotrichum incanum</name>
    <name type="common">Soybean anthracnose fungus</name>
    <dbReference type="NCBI Taxonomy" id="1573173"/>
    <lineage>
        <taxon>Eukaryota</taxon>
        <taxon>Fungi</taxon>
        <taxon>Dikarya</taxon>
        <taxon>Ascomycota</taxon>
        <taxon>Pezizomycotina</taxon>
        <taxon>Sordariomycetes</taxon>
        <taxon>Hypocreomycetidae</taxon>
        <taxon>Glomerellales</taxon>
        <taxon>Glomerellaceae</taxon>
        <taxon>Colletotrichum</taxon>
        <taxon>Colletotrichum spaethianum species complex</taxon>
    </lineage>
</organism>
<evidence type="ECO:0000313" key="1">
    <source>
        <dbReference type="EMBL" id="KZL80514.1"/>
    </source>
</evidence>
<feature type="non-terminal residue" evidence="1">
    <location>
        <position position="1"/>
    </location>
</feature>
<keyword evidence="2" id="KW-1185">Reference proteome</keyword>
<comment type="caution">
    <text evidence="1">The sequence shown here is derived from an EMBL/GenBank/DDBJ whole genome shotgun (WGS) entry which is preliminary data.</text>
</comment>